<evidence type="ECO:0000313" key="1">
    <source>
        <dbReference type="EMBL" id="OYR23749.1"/>
    </source>
</evidence>
<accession>A0A256G9I0</accession>
<reference evidence="1 2" key="1">
    <citation type="submission" date="2017-07" db="EMBL/GenBank/DDBJ databases">
        <title>Phylogenetic study on the rhizospheric bacterium Ochrobactrum sp. A44.</title>
        <authorList>
            <person name="Krzyzanowska D.M."/>
            <person name="Ossowicki A."/>
            <person name="Rajewska M."/>
            <person name="Maciag T."/>
            <person name="Kaczynski Z."/>
            <person name="Czerwicka M."/>
            <person name="Jafra S."/>
        </authorList>
    </citation>
    <scope>NUCLEOTIDE SEQUENCE [LARGE SCALE GENOMIC DNA]</scope>
    <source>
        <strain evidence="1 2">CCUG 30717</strain>
    </source>
</reference>
<organism evidence="1 2">
    <name type="scientific">Brucella pseudogrignonensis</name>
    <dbReference type="NCBI Taxonomy" id="419475"/>
    <lineage>
        <taxon>Bacteria</taxon>
        <taxon>Pseudomonadati</taxon>
        <taxon>Pseudomonadota</taxon>
        <taxon>Alphaproteobacteria</taxon>
        <taxon>Hyphomicrobiales</taxon>
        <taxon>Brucellaceae</taxon>
        <taxon>Brucella/Ochrobactrum group</taxon>
        <taxon>Brucella</taxon>
    </lineage>
</organism>
<dbReference type="AlphaFoldDB" id="A0A256G9I0"/>
<protein>
    <submittedName>
        <fullName evidence="1">Uncharacterized protein</fullName>
    </submittedName>
</protein>
<proteinExistence type="predicted"/>
<gene>
    <name evidence="1" type="ORF">CEV34_3351</name>
</gene>
<evidence type="ECO:0000313" key="2">
    <source>
        <dbReference type="Proteomes" id="UP000216188"/>
    </source>
</evidence>
<dbReference type="EMBL" id="NNRM01000038">
    <property type="protein sequence ID" value="OYR23749.1"/>
    <property type="molecule type" value="Genomic_DNA"/>
</dbReference>
<comment type="caution">
    <text evidence="1">The sequence shown here is derived from an EMBL/GenBank/DDBJ whole genome shotgun (WGS) entry which is preliminary data.</text>
</comment>
<dbReference type="Proteomes" id="UP000216188">
    <property type="component" value="Unassembled WGS sequence"/>
</dbReference>
<sequence length="40" mass="4355">MFKCPSETSGVAFEDAGFASTGNSEEKLCYGEINDDDLYI</sequence>
<keyword evidence="2" id="KW-1185">Reference proteome</keyword>
<name>A0A256G9I0_9HYPH</name>